<protein>
    <recommendedName>
        <fullName evidence="3 11">Thymidylate kinase</fullName>
        <ecNumber evidence="2 11">2.7.4.9</ecNumber>
    </recommendedName>
    <alternativeName>
        <fullName evidence="9 11">dTMP kinase</fullName>
    </alternativeName>
</protein>
<dbReference type="InterPro" id="IPR039430">
    <property type="entry name" value="Thymidylate_kin-like_dom"/>
</dbReference>
<evidence type="ECO:0000256" key="4">
    <source>
        <dbReference type="ARBA" id="ARBA00022679"/>
    </source>
</evidence>
<dbReference type="GO" id="GO:0006227">
    <property type="term" value="P:dUDP biosynthetic process"/>
    <property type="evidence" value="ECO:0007669"/>
    <property type="project" value="TreeGrafter"/>
</dbReference>
<proteinExistence type="inferred from homology"/>
<dbReference type="EMBL" id="APPE01000027">
    <property type="protein sequence ID" value="ENV00576.1"/>
    <property type="molecule type" value="Genomic_DNA"/>
</dbReference>
<evidence type="ECO:0000313" key="14">
    <source>
        <dbReference type="Proteomes" id="UP000013070"/>
    </source>
</evidence>
<evidence type="ECO:0000256" key="6">
    <source>
        <dbReference type="ARBA" id="ARBA00022741"/>
    </source>
</evidence>
<dbReference type="GO" id="GO:0006233">
    <property type="term" value="P:dTDP biosynthetic process"/>
    <property type="evidence" value="ECO:0007669"/>
    <property type="project" value="InterPro"/>
</dbReference>
<keyword evidence="4 11" id="KW-0808">Transferase</keyword>
<dbReference type="InterPro" id="IPR018094">
    <property type="entry name" value="Thymidylate_kinase"/>
</dbReference>
<dbReference type="AlphaFoldDB" id="N8VM61"/>
<evidence type="ECO:0000256" key="5">
    <source>
        <dbReference type="ARBA" id="ARBA00022727"/>
    </source>
</evidence>
<name>N8VM61_9GAMM</name>
<evidence type="ECO:0000256" key="7">
    <source>
        <dbReference type="ARBA" id="ARBA00022777"/>
    </source>
</evidence>
<sequence>MYIAIEGTKGTGKSTLLENLKRKLQQDGIDFQMFAPTKAMPKEIWWEKAYSDYCQDDVFLDSLYTARANYHASQIDFDGSLVLGDRSILTSYVTRWPHDDLKCLLPYLDQIRQKEFLVPLPDLVLYLDLPLDITLSRLAKRGRNYGLHDEQEEQLMRAKEAYTTLLSYKNELGMADLQYQLVEAKQKPEDLLENVYALVVKKLEKCDLFQ</sequence>
<evidence type="ECO:0000256" key="3">
    <source>
        <dbReference type="ARBA" id="ARBA00017144"/>
    </source>
</evidence>
<accession>N8VM61</accession>
<dbReference type="EC" id="2.7.4.9" evidence="2 11"/>
<dbReference type="Pfam" id="PF02223">
    <property type="entry name" value="Thymidylate_kin"/>
    <property type="match status" value="1"/>
</dbReference>
<comment type="catalytic activity">
    <reaction evidence="10 11">
        <text>dTMP + ATP = dTDP + ADP</text>
        <dbReference type="Rhea" id="RHEA:13517"/>
        <dbReference type="ChEBI" id="CHEBI:30616"/>
        <dbReference type="ChEBI" id="CHEBI:58369"/>
        <dbReference type="ChEBI" id="CHEBI:63528"/>
        <dbReference type="ChEBI" id="CHEBI:456216"/>
        <dbReference type="EC" id="2.7.4.9"/>
    </reaction>
</comment>
<keyword evidence="7 11" id="KW-0418">Kinase</keyword>
<dbReference type="Gene3D" id="3.40.50.300">
    <property type="entry name" value="P-loop containing nucleotide triphosphate hydrolases"/>
    <property type="match status" value="1"/>
</dbReference>
<dbReference type="HAMAP" id="MF_00165">
    <property type="entry name" value="Thymidylate_kinase"/>
    <property type="match status" value="1"/>
</dbReference>
<dbReference type="SUPFAM" id="SSF52540">
    <property type="entry name" value="P-loop containing nucleoside triphosphate hydrolases"/>
    <property type="match status" value="1"/>
</dbReference>
<evidence type="ECO:0000256" key="10">
    <source>
        <dbReference type="ARBA" id="ARBA00048743"/>
    </source>
</evidence>
<evidence type="ECO:0000256" key="1">
    <source>
        <dbReference type="ARBA" id="ARBA00009776"/>
    </source>
</evidence>
<dbReference type="eggNOG" id="COG0125">
    <property type="taxonomic scope" value="Bacteria"/>
</dbReference>
<evidence type="ECO:0000259" key="12">
    <source>
        <dbReference type="Pfam" id="PF02223"/>
    </source>
</evidence>
<keyword evidence="6 11" id="KW-0547">Nucleotide-binding</keyword>
<keyword evidence="14" id="KW-1185">Reference proteome</keyword>
<dbReference type="GO" id="GO:0005524">
    <property type="term" value="F:ATP binding"/>
    <property type="evidence" value="ECO:0007669"/>
    <property type="project" value="UniProtKB-UniRule"/>
</dbReference>
<dbReference type="PANTHER" id="PTHR10344:SF4">
    <property type="entry name" value="UMP-CMP KINASE 2, MITOCHONDRIAL"/>
    <property type="match status" value="1"/>
</dbReference>
<comment type="caution">
    <text evidence="13">The sequence shown here is derived from an EMBL/GenBank/DDBJ whole genome shotgun (WGS) entry which is preliminary data.</text>
</comment>
<evidence type="ECO:0000256" key="2">
    <source>
        <dbReference type="ARBA" id="ARBA00012980"/>
    </source>
</evidence>
<dbReference type="PATRIC" id="fig|1217710.3.peg.418"/>
<comment type="caution">
    <text evidence="11">Lacks conserved residue(s) required for the propagation of feature annotation.</text>
</comment>
<gene>
    <name evidence="11" type="primary">tmk</name>
    <name evidence="13" type="ORF">F969_00443</name>
</gene>
<feature type="domain" description="Thymidylate kinase-like" evidence="12">
    <location>
        <begin position="5"/>
        <end position="180"/>
    </location>
</feature>
<reference evidence="13 14" key="1">
    <citation type="submission" date="2013-02" db="EMBL/GenBank/DDBJ databases">
        <title>The Genome Sequence of Acinetobacter sp. NIPH 899.</title>
        <authorList>
            <consortium name="The Broad Institute Genome Sequencing Platform"/>
            <consortium name="The Broad Institute Genome Sequencing Center for Infectious Disease"/>
            <person name="Cerqueira G."/>
            <person name="Feldgarden M."/>
            <person name="Courvalin P."/>
            <person name="Perichon B."/>
            <person name="Grillot-Courvalin C."/>
            <person name="Clermont D."/>
            <person name="Rocha E."/>
            <person name="Yoon E.-J."/>
            <person name="Nemec A."/>
            <person name="Walker B."/>
            <person name="Young S.K."/>
            <person name="Zeng Q."/>
            <person name="Gargeya S."/>
            <person name="Fitzgerald M."/>
            <person name="Haas B."/>
            <person name="Abouelleil A."/>
            <person name="Alvarado L."/>
            <person name="Arachchi H.M."/>
            <person name="Berlin A.M."/>
            <person name="Chapman S.B."/>
            <person name="Dewar J."/>
            <person name="Goldberg J."/>
            <person name="Griggs A."/>
            <person name="Gujja S."/>
            <person name="Hansen M."/>
            <person name="Howarth C."/>
            <person name="Imamovic A."/>
            <person name="Larimer J."/>
            <person name="McCowan C."/>
            <person name="Murphy C."/>
            <person name="Neiman D."/>
            <person name="Pearson M."/>
            <person name="Priest M."/>
            <person name="Roberts A."/>
            <person name="Saif S."/>
            <person name="Shea T."/>
            <person name="Sisk P."/>
            <person name="Sykes S."/>
            <person name="Wortman J."/>
            <person name="Nusbaum C."/>
            <person name="Birren B."/>
        </authorList>
    </citation>
    <scope>NUCLEOTIDE SEQUENCE [LARGE SCALE GENOMIC DNA]</scope>
    <source>
        <strain evidence="13 14">NIPH 899</strain>
    </source>
</reference>
<dbReference type="InterPro" id="IPR027417">
    <property type="entry name" value="P-loop_NTPase"/>
</dbReference>
<comment type="similarity">
    <text evidence="1 11">Belongs to the thymidylate kinase family.</text>
</comment>
<organism evidence="13 14">
    <name type="scientific">Acinetobacter variabilis</name>
    <dbReference type="NCBI Taxonomy" id="70346"/>
    <lineage>
        <taxon>Bacteria</taxon>
        <taxon>Pseudomonadati</taxon>
        <taxon>Pseudomonadota</taxon>
        <taxon>Gammaproteobacteria</taxon>
        <taxon>Moraxellales</taxon>
        <taxon>Moraxellaceae</taxon>
        <taxon>Acinetobacter</taxon>
    </lineage>
</organism>
<dbReference type="GO" id="GO:0004798">
    <property type="term" value="F:dTMP kinase activity"/>
    <property type="evidence" value="ECO:0007669"/>
    <property type="project" value="UniProtKB-UniRule"/>
</dbReference>
<dbReference type="RefSeq" id="WP_004780547.1">
    <property type="nucleotide sequence ID" value="NZ_KB849397.1"/>
</dbReference>
<dbReference type="GO" id="GO:0006235">
    <property type="term" value="P:dTTP biosynthetic process"/>
    <property type="evidence" value="ECO:0007669"/>
    <property type="project" value="UniProtKB-UniRule"/>
</dbReference>
<evidence type="ECO:0000256" key="9">
    <source>
        <dbReference type="ARBA" id="ARBA00029962"/>
    </source>
</evidence>
<keyword evidence="8 11" id="KW-0067">ATP-binding</keyword>
<evidence type="ECO:0000256" key="11">
    <source>
        <dbReference type="HAMAP-Rule" id="MF_00165"/>
    </source>
</evidence>
<keyword evidence="5 11" id="KW-0545">Nucleotide biosynthesis</keyword>
<evidence type="ECO:0000313" key="13">
    <source>
        <dbReference type="EMBL" id="ENV00576.1"/>
    </source>
</evidence>
<comment type="function">
    <text evidence="11">Phosphorylation of dTMP to form dTDP in both de novo and salvage pathways of dTTP synthesis.</text>
</comment>
<evidence type="ECO:0000256" key="8">
    <source>
        <dbReference type="ARBA" id="ARBA00022840"/>
    </source>
</evidence>
<dbReference type="PANTHER" id="PTHR10344">
    <property type="entry name" value="THYMIDYLATE KINASE"/>
    <property type="match status" value="1"/>
</dbReference>
<dbReference type="Proteomes" id="UP000013070">
    <property type="component" value="Unassembled WGS sequence"/>
</dbReference>
<dbReference type="GO" id="GO:0005737">
    <property type="term" value="C:cytoplasm"/>
    <property type="evidence" value="ECO:0007669"/>
    <property type="project" value="TreeGrafter"/>
</dbReference>
<dbReference type="HOGENOM" id="CLU_1286456_0_0_6"/>